<dbReference type="SMART" id="SM00710">
    <property type="entry name" value="PbH1"/>
    <property type="match status" value="4"/>
</dbReference>
<evidence type="ECO:0000313" key="4">
    <source>
        <dbReference type="Proteomes" id="UP000442334"/>
    </source>
</evidence>
<reference evidence="1 4" key="2">
    <citation type="journal article" date="2019" name="Nat. Med.">
        <title>A library of human gut bacterial isolates paired with longitudinal multiomics data enables mechanistic microbiome research.</title>
        <authorList>
            <person name="Poyet M."/>
            <person name="Groussin M."/>
            <person name="Gibbons S.M."/>
            <person name="Avila-Pacheco J."/>
            <person name="Jiang X."/>
            <person name="Kearney S.M."/>
            <person name="Perrotta A.R."/>
            <person name="Berdy B."/>
            <person name="Zhao S."/>
            <person name="Lieberman T.D."/>
            <person name="Swanson P.K."/>
            <person name="Smith M."/>
            <person name="Roesemann S."/>
            <person name="Alexander J.E."/>
            <person name="Rich S.A."/>
            <person name="Livny J."/>
            <person name="Vlamakis H."/>
            <person name="Clish C."/>
            <person name="Bullock K."/>
            <person name="Deik A."/>
            <person name="Scott J."/>
            <person name="Pierce K.A."/>
            <person name="Xavier R.J."/>
            <person name="Alm E.J."/>
        </authorList>
    </citation>
    <scope>NUCLEOTIDE SEQUENCE [LARGE SCALE GENOMIC DNA]</scope>
    <source>
        <strain evidence="1 4">BIOML-A21</strain>
    </source>
</reference>
<gene>
    <name evidence="2" type="ORF">DW758_13540</name>
    <name evidence="1" type="ORF">GAQ34_03360</name>
</gene>
<dbReference type="InterPro" id="IPR026906">
    <property type="entry name" value="LRR_5"/>
</dbReference>
<dbReference type="InterPro" id="IPR011050">
    <property type="entry name" value="Pectin_lyase_fold/virulence"/>
</dbReference>
<evidence type="ECO:0000313" key="2">
    <source>
        <dbReference type="EMBL" id="RHE22239.1"/>
    </source>
</evidence>
<dbReference type="Pfam" id="PF13306">
    <property type="entry name" value="LRR_5"/>
    <property type="match status" value="1"/>
</dbReference>
<dbReference type="Gene3D" id="3.40.50.12480">
    <property type="match status" value="1"/>
</dbReference>
<evidence type="ECO:0000313" key="1">
    <source>
        <dbReference type="EMBL" id="KAB4187781.1"/>
    </source>
</evidence>
<accession>A0A414IGV9</accession>
<reference evidence="2 3" key="1">
    <citation type="submission" date="2018-08" db="EMBL/GenBank/DDBJ databases">
        <title>A genome reference for cultivated species of the human gut microbiota.</title>
        <authorList>
            <person name="Zou Y."/>
            <person name="Xue W."/>
            <person name="Luo G."/>
        </authorList>
    </citation>
    <scope>NUCLEOTIDE SEQUENCE [LARGE SCALE GENOMIC DNA]</scope>
    <source>
        <strain evidence="2 3">AM29-12AC</strain>
    </source>
</reference>
<protein>
    <submittedName>
        <fullName evidence="2">Leucine-rich repeat domain-containing protein</fullName>
    </submittedName>
</protein>
<dbReference type="EMBL" id="QSJZ01000011">
    <property type="protein sequence ID" value="RHE22239.1"/>
    <property type="molecule type" value="Genomic_DNA"/>
</dbReference>
<comment type="caution">
    <text evidence="2">The sequence shown here is derived from an EMBL/GenBank/DDBJ whole genome shotgun (WGS) entry which is preliminary data.</text>
</comment>
<dbReference type="Proteomes" id="UP000283601">
    <property type="component" value="Unassembled WGS sequence"/>
</dbReference>
<dbReference type="Gene3D" id="3.80.10.10">
    <property type="entry name" value="Ribonuclease Inhibitor"/>
    <property type="match status" value="1"/>
</dbReference>
<name>A0A414IGV9_BACUN</name>
<dbReference type="InterPro" id="IPR053139">
    <property type="entry name" value="Surface_bspA-like"/>
</dbReference>
<dbReference type="SUPFAM" id="SSF51126">
    <property type="entry name" value="Pectin lyase-like"/>
    <property type="match status" value="1"/>
</dbReference>
<dbReference type="AlphaFoldDB" id="A0A414IGV9"/>
<proteinExistence type="predicted"/>
<dbReference type="InterPro" id="IPR006626">
    <property type="entry name" value="PbH1"/>
</dbReference>
<dbReference type="SUPFAM" id="SSF52058">
    <property type="entry name" value="L domain-like"/>
    <property type="match status" value="1"/>
</dbReference>
<evidence type="ECO:0000313" key="3">
    <source>
        <dbReference type="Proteomes" id="UP000283601"/>
    </source>
</evidence>
<dbReference type="Proteomes" id="UP000442334">
    <property type="component" value="Unassembled WGS sequence"/>
</dbReference>
<dbReference type="EMBL" id="WCUA01000002">
    <property type="protein sequence ID" value="KAB4187781.1"/>
    <property type="molecule type" value="Genomic_DNA"/>
</dbReference>
<organism evidence="2 3">
    <name type="scientific">Bacteroides uniformis</name>
    <dbReference type="NCBI Taxonomy" id="820"/>
    <lineage>
        <taxon>Bacteria</taxon>
        <taxon>Pseudomonadati</taxon>
        <taxon>Bacteroidota</taxon>
        <taxon>Bacteroidia</taxon>
        <taxon>Bacteroidales</taxon>
        <taxon>Bacteroidaceae</taxon>
        <taxon>Bacteroides</taxon>
    </lineage>
</organism>
<dbReference type="InterPro" id="IPR032675">
    <property type="entry name" value="LRR_dom_sf"/>
</dbReference>
<dbReference type="PANTHER" id="PTHR45661:SF3">
    <property type="entry name" value="IG-LIKE DOMAIN-CONTAINING PROTEIN"/>
    <property type="match status" value="1"/>
</dbReference>
<dbReference type="PANTHER" id="PTHR45661">
    <property type="entry name" value="SURFACE ANTIGEN"/>
    <property type="match status" value="1"/>
</dbReference>
<sequence>MIMAEIYNDILKVQIGRVKASVKADNYFPVAGKDTIQIDAETRWGQTSEWQTQDGSGSTVTTAGNLVKQKDSKSIAISDGGELVQKFIARNNRTETIVSKRIYAMLPQVLPYFTVSASEVVRVGELFVVTVSPEHGYSGGGEMVVKVYRENEDSSPIKTLTEITGRPMSDGTVVFASSFDNASDRGIYDVEVDITDRETGVTFSKRIDKLITVVPALCPKPADTTRGYETITVQAEKRYEIHLWRDVEGSGLNYAEWTAPHGSVETAGYDLIDISMLPTGTTLCIRRDKNEVYPMRMRIKGNVPSGVSSENGTPNFMYEHPLVITHDEEGVFDWPWMSFGAVTFGDNMRNVVLDGYGYNRTGIRFHPSSDDAAINTCIFVSGGASDIEMFGIDIDGTGFAGIMAKTDPAPDTPWFWRGNWVLDNLRIHHCTIQNTAGEGVYLGYYGSGKLKGTNGQGQEVEYYAHLLDHLRLYRVDFLNTGLDSFQVNNAVNVDICHVNTTGSGASKQGGQNYASSSVFDGRMYNCRLLRCNGPIAFCGPLLDEVHIYNNVMEAGRYSGAFVSTLWKSSDDEHIDLDGDGVVDEIGMYIYNNVVKAYSLGSFNTDYSLMKYFMDDNIIITEVGTDKVPNMFTGGKGNVFLKASTNYEYIDELLKVGDSANNNYQPNYNSPLIKSGMAGRTKYDIRGYRNWYKTINRTGPFLGIYKDTTVEDVTVQLTGIAINSGATDTTERTVSVKFDYMGRPTRYRIAELAGLSGIEWVNWAGDTIAFTLSEGYGEKTIYAQIATDDAESGIVSAGISYGGIIQFADAEVKRVCVANWDTDGDGEISIAEAAAVTTIPNNIFKGNALIASFDELKFFTGLVSIADNAFQSCIALENISFPDSLESIGQQAFYNCTSLATVNFPEHMAEIKIHVFWKCAALKIVRLPDGIPTANCLYQSGIEEVYIPDSVTTVSHFTECLSLRKVDIGTGIKTFNQNSFNGDTALAVFIMRAMAPPSYAGWTLPDTFTGTIYVPDEAVDAYKVADGWRKWASRIKPLSEYIA</sequence>